<feature type="domain" description="Molybdopterin-guanine dinucleotide biosynthesis protein B (MobB)" evidence="1">
    <location>
        <begin position="6"/>
        <end position="131"/>
    </location>
</feature>
<dbReference type="Proteomes" id="UP001596494">
    <property type="component" value="Unassembled WGS sequence"/>
</dbReference>
<dbReference type="InterPro" id="IPR027417">
    <property type="entry name" value="P-loop_NTPase"/>
</dbReference>
<organism evidence="2 3">
    <name type="scientific">Halobacillus campisalis</name>
    <dbReference type="NCBI Taxonomy" id="435909"/>
    <lineage>
        <taxon>Bacteria</taxon>
        <taxon>Bacillati</taxon>
        <taxon>Bacillota</taxon>
        <taxon>Bacilli</taxon>
        <taxon>Bacillales</taxon>
        <taxon>Bacillaceae</taxon>
        <taxon>Halobacillus</taxon>
    </lineage>
</organism>
<dbReference type="Gene3D" id="3.40.50.300">
    <property type="entry name" value="P-loop containing nucleotide triphosphate hydrolases"/>
    <property type="match status" value="1"/>
</dbReference>
<accession>A0ABW2K3F1</accession>
<evidence type="ECO:0000313" key="2">
    <source>
        <dbReference type="EMBL" id="MFC7321199.1"/>
    </source>
</evidence>
<dbReference type="PANTHER" id="PTHR40072">
    <property type="entry name" value="MOLYBDOPTERIN-GUANINE DINUCLEOTIDE BIOSYNTHESIS ADAPTER PROTEIN-RELATED"/>
    <property type="match status" value="1"/>
</dbReference>
<evidence type="ECO:0000259" key="1">
    <source>
        <dbReference type="Pfam" id="PF03205"/>
    </source>
</evidence>
<dbReference type="Pfam" id="PF03205">
    <property type="entry name" value="MobB"/>
    <property type="match status" value="1"/>
</dbReference>
<dbReference type="RefSeq" id="WP_289216323.1">
    <property type="nucleotide sequence ID" value="NZ_JAPVRC010000006.1"/>
</dbReference>
<dbReference type="NCBIfam" id="TIGR00176">
    <property type="entry name" value="mobB"/>
    <property type="match status" value="1"/>
</dbReference>
<sequence>MAHPPIFQVVGYKKSGKTSTLEKLIHYGDQLGDRVAVVKHHGHTTPLDEAHRLNDSARLHENGAFITSVTGADEVQMQMKSSLSLEKMVKWYSFLEPDLILVEGYKKATYPKAVIIKKNEDLELLDLDNIQVVLTWEDNILITRPVPVYSIHHWTENIEELYSIIKGDHHSE</sequence>
<dbReference type="PANTHER" id="PTHR40072:SF1">
    <property type="entry name" value="MOLYBDOPTERIN-GUANINE DINUCLEOTIDE BIOSYNTHESIS ADAPTER PROTEIN"/>
    <property type="match status" value="1"/>
</dbReference>
<dbReference type="SUPFAM" id="SSF52540">
    <property type="entry name" value="P-loop containing nucleoside triphosphate hydrolases"/>
    <property type="match status" value="1"/>
</dbReference>
<dbReference type="InterPro" id="IPR052539">
    <property type="entry name" value="MGD_biosynthesis_adapter"/>
</dbReference>
<protein>
    <submittedName>
        <fullName evidence="2">Molybdopterin-guanine dinucleotide biosynthesis protein B</fullName>
    </submittedName>
</protein>
<gene>
    <name evidence="2" type="primary">mobB</name>
    <name evidence="2" type="ORF">ACFQMN_09925</name>
</gene>
<name>A0ABW2K3F1_9BACI</name>
<comment type="caution">
    <text evidence="2">The sequence shown here is derived from an EMBL/GenBank/DDBJ whole genome shotgun (WGS) entry which is preliminary data.</text>
</comment>
<reference evidence="3" key="1">
    <citation type="journal article" date="2019" name="Int. J. Syst. Evol. Microbiol.">
        <title>The Global Catalogue of Microorganisms (GCM) 10K type strain sequencing project: providing services to taxonomists for standard genome sequencing and annotation.</title>
        <authorList>
            <consortium name="The Broad Institute Genomics Platform"/>
            <consortium name="The Broad Institute Genome Sequencing Center for Infectious Disease"/>
            <person name="Wu L."/>
            <person name="Ma J."/>
        </authorList>
    </citation>
    <scope>NUCLEOTIDE SEQUENCE [LARGE SCALE GENOMIC DNA]</scope>
    <source>
        <strain evidence="3">CCUG 73951</strain>
    </source>
</reference>
<evidence type="ECO:0000313" key="3">
    <source>
        <dbReference type="Proteomes" id="UP001596494"/>
    </source>
</evidence>
<dbReference type="EMBL" id="JBHTBY010000008">
    <property type="protein sequence ID" value="MFC7321199.1"/>
    <property type="molecule type" value="Genomic_DNA"/>
</dbReference>
<keyword evidence="3" id="KW-1185">Reference proteome</keyword>
<dbReference type="InterPro" id="IPR004435">
    <property type="entry name" value="MobB_dom"/>
</dbReference>
<proteinExistence type="predicted"/>